<reference evidence="4" key="1">
    <citation type="journal article" date="2019" name="Int. J. Syst. Evol. Microbiol.">
        <title>The Global Catalogue of Microorganisms (GCM) 10K type strain sequencing project: providing services to taxonomists for standard genome sequencing and annotation.</title>
        <authorList>
            <consortium name="The Broad Institute Genomics Platform"/>
            <consortium name="The Broad Institute Genome Sequencing Center for Infectious Disease"/>
            <person name="Wu L."/>
            <person name="Ma J."/>
        </authorList>
    </citation>
    <scope>NUCLEOTIDE SEQUENCE [LARGE SCALE GENOMIC DNA]</scope>
    <source>
        <strain evidence="4">CGMCC 1.15439</strain>
    </source>
</reference>
<comment type="caution">
    <text evidence="3">The sequence shown here is derived from an EMBL/GenBank/DDBJ whole genome shotgun (WGS) entry which is preliminary data.</text>
</comment>
<dbReference type="PANTHER" id="PTHR21180">
    <property type="entry name" value="ENDONUCLEASE/EXONUCLEASE/PHOSPHATASE FAMILY DOMAIN-CONTAINING PROTEIN 1"/>
    <property type="match status" value="1"/>
</dbReference>
<dbReference type="SUPFAM" id="SSF47781">
    <property type="entry name" value="RuvA domain 2-like"/>
    <property type="match status" value="1"/>
</dbReference>
<sequence length="117" mass="11863">MLKKLAAIAGLALSLALPAFAATPVNINTADAETIAKSLDGIGLAKAKAIVAFRDEHGPFKSADELSQVKGIGPATLERNHDAILLSGEGAKAPADAPAKPKHAKKSKAATAEATQD</sequence>
<dbReference type="PANTHER" id="PTHR21180:SF32">
    <property type="entry name" value="ENDONUCLEASE_EXONUCLEASE_PHOSPHATASE FAMILY DOMAIN-CONTAINING PROTEIN 1"/>
    <property type="match status" value="1"/>
</dbReference>
<feature type="chain" id="PRO_5045946897" description="Competence protein ComEA" evidence="2">
    <location>
        <begin position="22"/>
        <end position="117"/>
    </location>
</feature>
<gene>
    <name evidence="3" type="ORF">GCM10010981_25810</name>
</gene>
<evidence type="ECO:0008006" key="5">
    <source>
        <dbReference type="Google" id="ProtNLM"/>
    </source>
</evidence>
<proteinExistence type="predicted"/>
<organism evidence="3 4">
    <name type="scientific">Dyella nitratireducens</name>
    <dbReference type="NCBI Taxonomy" id="1849580"/>
    <lineage>
        <taxon>Bacteria</taxon>
        <taxon>Pseudomonadati</taxon>
        <taxon>Pseudomonadota</taxon>
        <taxon>Gammaproteobacteria</taxon>
        <taxon>Lysobacterales</taxon>
        <taxon>Rhodanobacteraceae</taxon>
        <taxon>Dyella</taxon>
    </lineage>
</organism>
<keyword evidence="2" id="KW-0732">Signal</keyword>
<dbReference type="NCBIfam" id="TIGR00426">
    <property type="entry name" value="competence protein ComEA helix-hairpin-helix repeat region"/>
    <property type="match status" value="1"/>
</dbReference>
<dbReference type="Pfam" id="PF12836">
    <property type="entry name" value="HHH_3"/>
    <property type="match status" value="1"/>
</dbReference>
<evidence type="ECO:0000256" key="2">
    <source>
        <dbReference type="SAM" id="SignalP"/>
    </source>
</evidence>
<dbReference type="Gene3D" id="1.10.150.280">
    <property type="entry name" value="AF1531-like domain"/>
    <property type="match status" value="1"/>
</dbReference>
<evidence type="ECO:0000313" key="3">
    <source>
        <dbReference type="EMBL" id="GGA35552.1"/>
    </source>
</evidence>
<dbReference type="RefSeq" id="WP_188794713.1">
    <property type="nucleotide sequence ID" value="NZ_BMJA01000002.1"/>
</dbReference>
<dbReference type="InterPro" id="IPR010994">
    <property type="entry name" value="RuvA_2-like"/>
</dbReference>
<evidence type="ECO:0000313" key="4">
    <source>
        <dbReference type="Proteomes" id="UP000620046"/>
    </source>
</evidence>
<dbReference type="InterPro" id="IPR051675">
    <property type="entry name" value="Endo/Exo/Phosphatase_dom_1"/>
</dbReference>
<protein>
    <recommendedName>
        <fullName evidence="5">Competence protein ComEA</fullName>
    </recommendedName>
</protein>
<dbReference type="EMBL" id="BMJA01000002">
    <property type="protein sequence ID" value="GGA35552.1"/>
    <property type="molecule type" value="Genomic_DNA"/>
</dbReference>
<name>A0ABQ1G2U5_9GAMM</name>
<feature type="region of interest" description="Disordered" evidence="1">
    <location>
        <begin position="88"/>
        <end position="117"/>
    </location>
</feature>
<dbReference type="Proteomes" id="UP000620046">
    <property type="component" value="Unassembled WGS sequence"/>
</dbReference>
<keyword evidence="4" id="KW-1185">Reference proteome</keyword>
<feature type="signal peptide" evidence="2">
    <location>
        <begin position="1"/>
        <end position="21"/>
    </location>
</feature>
<accession>A0ABQ1G2U5</accession>
<dbReference type="InterPro" id="IPR004509">
    <property type="entry name" value="Competence_ComEA_HhH"/>
</dbReference>
<evidence type="ECO:0000256" key="1">
    <source>
        <dbReference type="SAM" id="MobiDB-lite"/>
    </source>
</evidence>